<feature type="transmembrane region" description="Helical" evidence="10">
    <location>
        <begin position="100"/>
        <end position="123"/>
    </location>
</feature>
<dbReference type="Proteomes" id="UP001163046">
    <property type="component" value="Unassembled WGS sequence"/>
</dbReference>
<sequence>LSLTDVIICAVYEPMYIYDINYGSSVVFDAVRFKLGFGLFLASLNGTFIVTLDRFIYICYPYRYIDWTSNKYVTVAAFCAQWFIAVLLTLLSLLTSTPLYSFFYIAVIITVTLALHISMYCIARRVDRQIASQYPAAGFQRLSIWNKSATVVAMTVVTSLLCWAPIVILPTVVPPSSPSFRRYIKSPWPLHR</sequence>
<accession>A0A9W9YR14</accession>
<feature type="transmembrane region" description="Helical" evidence="10">
    <location>
        <begin position="37"/>
        <end position="60"/>
    </location>
</feature>
<evidence type="ECO:0000256" key="1">
    <source>
        <dbReference type="ARBA" id="ARBA00004651"/>
    </source>
</evidence>
<reference evidence="12" key="1">
    <citation type="submission" date="2023-01" db="EMBL/GenBank/DDBJ databases">
        <title>Genome assembly of the deep-sea coral Lophelia pertusa.</title>
        <authorList>
            <person name="Herrera S."/>
            <person name="Cordes E."/>
        </authorList>
    </citation>
    <scope>NUCLEOTIDE SEQUENCE</scope>
    <source>
        <strain evidence="12">USNM1676648</strain>
        <tissue evidence="12">Polyp</tissue>
    </source>
</reference>
<comment type="subcellular location">
    <subcellularLocation>
        <location evidence="1">Cell membrane</location>
        <topology evidence="1">Multi-pass membrane protein</topology>
    </subcellularLocation>
</comment>
<feature type="non-terminal residue" evidence="12">
    <location>
        <position position="1"/>
    </location>
</feature>
<evidence type="ECO:0000256" key="2">
    <source>
        <dbReference type="ARBA" id="ARBA00022475"/>
    </source>
</evidence>
<dbReference type="GO" id="GO:0005886">
    <property type="term" value="C:plasma membrane"/>
    <property type="evidence" value="ECO:0007669"/>
    <property type="project" value="UniProtKB-SubCell"/>
</dbReference>
<feature type="transmembrane region" description="Helical" evidence="10">
    <location>
        <begin position="72"/>
        <end position="94"/>
    </location>
</feature>
<dbReference type="InterPro" id="IPR017452">
    <property type="entry name" value="GPCR_Rhodpsn_7TM"/>
</dbReference>
<dbReference type="SUPFAM" id="SSF81321">
    <property type="entry name" value="Family A G protein-coupled receptor-like"/>
    <property type="match status" value="1"/>
</dbReference>
<dbReference type="CDD" id="cd00637">
    <property type="entry name" value="7tm_classA_rhodopsin-like"/>
    <property type="match status" value="1"/>
</dbReference>
<keyword evidence="13" id="KW-1185">Reference proteome</keyword>
<organism evidence="12 13">
    <name type="scientific">Desmophyllum pertusum</name>
    <dbReference type="NCBI Taxonomy" id="174260"/>
    <lineage>
        <taxon>Eukaryota</taxon>
        <taxon>Metazoa</taxon>
        <taxon>Cnidaria</taxon>
        <taxon>Anthozoa</taxon>
        <taxon>Hexacorallia</taxon>
        <taxon>Scleractinia</taxon>
        <taxon>Caryophylliina</taxon>
        <taxon>Caryophylliidae</taxon>
        <taxon>Desmophyllum</taxon>
    </lineage>
</organism>
<evidence type="ECO:0000256" key="6">
    <source>
        <dbReference type="ARBA" id="ARBA00023136"/>
    </source>
</evidence>
<evidence type="ECO:0000313" key="12">
    <source>
        <dbReference type="EMBL" id="KAJ7363440.1"/>
    </source>
</evidence>
<proteinExistence type="predicted"/>
<keyword evidence="3 10" id="KW-0812">Transmembrane</keyword>
<evidence type="ECO:0000256" key="4">
    <source>
        <dbReference type="ARBA" id="ARBA00022989"/>
    </source>
</evidence>
<evidence type="ECO:0000256" key="7">
    <source>
        <dbReference type="ARBA" id="ARBA00023170"/>
    </source>
</evidence>
<dbReference type="EMBL" id="MU827305">
    <property type="protein sequence ID" value="KAJ7363440.1"/>
    <property type="molecule type" value="Genomic_DNA"/>
</dbReference>
<protein>
    <submittedName>
        <fullName evidence="12">Melanocortin receptor 5</fullName>
    </submittedName>
</protein>
<dbReference type="PROSITE" id="PS50262">
    <property type="entry name" value="G_PROTEIN_RECEP_F1_2"/>
    <property type="match status" value="1"/>
</dbReference>
<dbReference type="PANTHER" id="PTHR24246">
    <property type="entry name" value="OLFACTORY RECEPTOR AND ADENOSINE RECEPTOR"/>
    <property type="match status" value="1"/>
</dbReference>
<feature type="domain" description="G-protein coupled receptors family 1 profile" evidence="11">
    <location>
        <begin position="1"/>
        <end position="169"/>
    </location>
</feature>
<evidence type="ECO:0000256" key="8">
    <source>
        <dbReference type="ARBA" id="ARBA00023180"/>
    </source>
</evidence>
<evidence type="ECO:0000259" key="11">
    <source>
        <dbReference type="PROSITE" id="PS50262"/>
    </source>
</evidence>
<keyword evidence="5" id="KW-0297">G-protein coupled receptor</keyword>
<keyword evidence="6 10" id="KW-0472">Membrane</keyword>
<keyword evidence="7 12" id="KW-0675">Receptor</keyword>
<evidence type="ECO:0000256" key="5">
    <source>
        <dbReference type="ARBA" id="ARBA00023040"/>
    </source>
</evidence>
<dbReference type="OrthoDB" id="5971207at2759"/>
<evidence type="ECO:0000256" key="9">
    <source>
        <dbReference type="ARBA" id="ARBA00023224"/>
    </source>
</evidence>
<dbReference type="AlphaFoldDB" id="A0A9W9YR14"/>
<evidence type="ECO:0000313" key="13">
    <source>
        <dbReference type="Proteomes" id="UP001163046"/>
    </source>
</evidence>
<evidence type="ECO:0000256" key="10">
    <source>
        <dbReference type="SAM" id="Phobius"/>
    </source>
</evidence>
<name>A0A9W9YR14_9CNID</name>
<keyword evidence="8" id="KW-0325">Glycoprotein</keyword>
<keyword evidence="2" id="KW-1003">Cell membrane</keyword>
<feature type="transmembrane region" description="Helical" evidence="10">
    <location>
        <begin position="151"/>
        <end position="173"/>
    </location>
</feature>
<keyword evidence="9" id="KW-0807">Transducer</keyword>
<comment type="caution">
    <text evidence="12">The sequence shown here is derived from an EMBL/GenBank/DDBJ whole genome shotgun (WGS) entry which is preliminary data.</text>
</comment>
<gene>
    <name evidence="12" type="primary">MC5R_5</name>
    <name evidence="12" type="ORF">OS493_009594</name>
</gene>
<dbReference type="GO" id="GO:0004930">
    <property type="term" value="F:G protein-coupled receptor activity"/>
    <property type="evidence" value="ECO:0007669"/>
    <property type="project" value="UniProtKB-KW"/>
</dbReference>
<dbReference type="PANTHER" id="PTHR24246:SF27">
    <property type="entry name" value="ADENOSINE RECEPTOR, ISOFORM A"/>
    <property type="match status" value="1"/>
</dbReference>
<keyword evidence="4 10" id="KW-1133">Transmembrane helix</keyword>
<dbReference type="Gene3D" id="1.20.1070.10">
    <property type="entry name" value="Rhodopsin 7-helix transmembrane proteins"/>
    <property type="match status" value="1"/>
</dbReference>
<evidence type="ECO:0000256" key="3">
    <source>
        <dbReference type="ARBA" id="ARBA00022692"/>
    </source>
</evidence>